<dbReference type="EMBL" id="JAGXFD010000001">
    <property type="protein sequence ID" value="MBZ9568280.1"/>
    <property type="molecule type" value="Genomic_DNA"/>
</dbReference>
<dbReference type="InterPro" id="IPR053716">
    <property type="entry name" value="Flag_assembly_chemotaxis_eff"/>
</dbReference>
<dbReference type="Proteomes" id="UP001319883">
    <property type="component" value="Unassembled WGS sequence"/>
</dbReference>
<dbReference type="PANTHER" id="PTHR38786">
    <property type="entry name" value="FLAGELLAR FLIJ PROTEIN"/>
    <property type="match status" value="1"/>
</dbReference>
<evidence type="ECO:0000313" key="12">
    <source>
        <dbReference type="EMBL" id="MBZ9568280.1"/>
    </source>
</evidence>
<dbReference type="InterPro" id="IPR012823">
    <property type="entry name" value="Flagell_FliJ"/>
</dbReference>
<keyword evidence="12" id="KW-0966">Cell projection</keyword>
<dbReference type="InterPro" id="IPR052570">
    <property type="entry name" value="FliJ"/>
</dbReference>
<dbReference type="RefSeq" id="WP_163649433.1">
    <property type="nucleotide sequence ID" value="NZ_JAGXFC010000001.1"/>
</dbReference>
<feature type="compositionally biased region" description="Basic and acidic residues" evidence="11">
    <location>
        <begin position="143"/>
        <end position="156"/>
    </location>
</feature>
<evidence type="ECO:0000256" key="7">
    <source>
        <dbReference type="ARBA" id="ARBA00022795"/>
    </source>
</evidence>
<organism evidence="12 13">
    <name type="scientific">Modicisalibacter tunisiensis</name>
    <dbReference type="NCBI Taxonomy" id="390637"/>
    <lineage>
        <taxon>Bacteria</taxon>
        <taxon>Pseudomonadati</taxon>
        <taxon>Pseudomonadota</taxon>
        <taxon>Gammaproteobacteria</taxon>
        <taxon>Oceanospirillales</taxon>
        <taxon>Halomonadaceae</taxon>
        <taxon>Modicisalibacter</taxon>
    </lineage>
</organism>
<keyword evidence="12" id="KW-0969">Cilium</keyword>
<evidence type="ECO:0000256" key="5">
    <source>
        <dbReference type="ARBA" id="ARBA00022475"/>
    </source>
</evidence>
<keyword evidence="4" id="KW-0813">Transport</keyword>
<accession>A0ABS7X059</accession>
<evidence type="ECO:0000256" key="4">
    <source>
        <dbReference type="ARBA" id="ARBA00022448"/>
    </source>
</evidence>
<comment type="subcellular location">
    <subcellularLocation>
        <location evidence="1">Cell membrane</location>
        <topology evidence="1">Peripheral membrane protein</topology>
        <orientation evidence="1">Cytoplasmic side</orientation>
    </subcellularLocation>
</comment>
<evidence type="ECO:0000256" key="11">
    <source>
        <dbReference type="SAM" id="MobiDB-lite"/>
    </source>
</evidence>
<name>A0ABS7X059_9GAMM</name>
<comment type="caution">
    <text evidence="12">The sequence shown here is derived from an EMBL/GenBank/DDBJ whole genome shotgun (WGS) entry which is preliminary data.</text>
</comment>
<keyword evidence="6" id="KW-0145">Chemotaxis</keyword>
<keyword evidence="8" id="KW-0653">Protein transport</keyword>
<evidence type="ECO:0000256" key="9">
    <source>
        <dbReference type="ARBA" id="ARBA00023136"/>
    </source>
</evidence>
<keyword evidence="7" id="KW-1005">Bacterial flagellum biogenesis</keyword>
<comment type="similarity">
    <text evidence="2">Belongs to the FliJ family.</text>
</comment>
<evidence type="ECO:0000256" key="10">
    <source>
        <dbReference type="ARBA" id="ARBA00023225"/>
    </source>
</evidence>
<gene>
    <name evidence="12" type="primary">fliJ</name>
    <name evidence="12" type="ORF">KGQ91_11430</name>
</gene>
<keyword evidence="12" id="KW-0282">Flagellum</keyword>
<dbReference type="InterPro" id="IPR018006">
    <property type="entry name" value="Flag_FliJ_proteobac"/>
</dbReference>
<protein>
    <recommendedName>
        <fullName evidence="3">Flagellar FliJ protein</fullName>
    </recommendedName>
</protein>
<reference evidence="12 13" key="1">
    <citation type="submission" date="2021-05" db="EMBL/GenBank/DDBJ databases">
        <title>Petroleum and Energy Research Collection (APPE): ex situ preservation of microbial diversity associated with the oil industry and exploitation of its biotechnological potential.</title>
        <authorList>
            <person name="Paixao C.T.M."/>
            <person name="Gomes M.B."/>
            <person name="Oliveira V.M."/>
        </authorList>
    </citation>
    <scope>NUCLEOTIDE SEQUENCE [LARGE SCALE GENOMIC DNA]</scope>
    <source>
        <strain evidence="12 13">LIT2</strain>
    </source>
</reference>
<evidence type="ECO:0000313" key="13">
    <source>
        <dbReference type="Proteomes" id="UP001319883"/>
    </source>
</evidence>
<keyword evidence="10" id="KW-1006">Bacterial flagellum protein export</keyword>
<proteinExistence type="inferred from homology"/>
<sequence>MSQASPLETLISLTREKRDTASQRLVALRRARQDAQTQLETLQRYRQEYREKLQTAMQRGIGPDSWRNYEQFLRSLDAAIERARQSLGERERQLGQGQQHWQQEQRRLSAYDTLETRRQQREQRRELKREQRQNDEMANTLLLRRESRTASHESSH</sequence>
<dbReference type="PANTHER" id="PTHR38786:SF1">
    <property type="entry name" value="FLAGELLAR FLIJ PROTEIN"/>
    <property type="match status" value="1"/>
</dbReference>
<feature type="compositionally biased region" description="Basic and acidic residues" evidence="11">
    <location>
        <begin position="103"/>
        <end position="135"/>
    </location>
</feature>
<keyword evidence="13" id="KW-1185">Reference proteome</keyword>
<keyword evidence="5" id="KW-1003">Cell membrane</keyword>
<dbReference type="Gene3D" id="1.10.287.1700">
    <property type="match status" value="1"/>
</dbReference>
<dbReference type="PIRSF" id="PIRSF019404">
    <property type="entry name" value="FliJ"/>
    <property type="match status" value="1"/>
</dbReference>
<evidence type="ECO:0000256" key="3">
    <source>
        <dbReference type="ARBA" id="ARBA00020392"/>
    </source>
</evidence>
<dbReference type="Pfam" id="PF02050">
    <property type="entry name" value="FliJ"/>
    <property type="match status" value="1"/>
</dbReference>
<keyword evidence="9" id="KW-0472">Membrane</keyword>
<dbReference type="PRINTS" id="PR01004">
    <property type="entry name" value="FLGFLIJ"/>
</dbReference>
<evidence type="ECO:0000256" key="6">
    <source>
        <dbReference type="ARBA" id="ARBA00022500"/>
    </source>
</evidence>
<feature type="region of interest" description="Disordered" evidence="11">
    <location>
        <begin position="87"/>
        <end position="156"/>
    </location>
</feature>
<evidence type="ECO:0000256" key="1">
    <source>
        <dbReference type="ARBA" id="ARBA00004413"/>
    </source>
</evidence>
<evidence type="ECO:0000256" key="8">
    <source>
        <dbReference type="ARBA" id="ARBA00022927"/>
    </source>
</evidence>
<evidence type="ECO:0000256" key="2">
    <source>
        <dbReference type="ARBA" id="ARBA00010004"/>
    </source>
</evidence>
<dbReference type="NCBIfam" id="TIGR02473">
    <property type="entry name" value="flagell_FliJ"/>
    <property type="match status" value="1"/>
</dbReference>